<dbReference type="Proteomes" id="UP000034805">
    <property type="component" value="Unassembled WGS sequence"/>
</dbReference>
<comment type="caution">
    <text evidence="2">The sequence shown here is derived from an EMBL/GenBank/DDBJ whole genome shotgun (WGS) entry which is preliminary data.</text>
</comment>
<accession>A0A0N8JWI4</accession>
<gene>
    <name evidence="2" type="ORF">Z043_120924</name>
</gene>
<protein>
    <submittedName>
        <fullName evidence="2">Uncharacterized protein</fullName>
    </submittedName>
</protein>
<dbReference type="AlphaFoldDB" id="A0A0N8JWI4"/>
<feature type="region of interest" description="Disordered" evidence="1">
    <location>
        <begin position="95"/>
        <end position="162"/>
    </location>
</feature>
<evidence type="ECO:0000313" key="3">
    <source>
        <dbReference type="Proteomes" id="UP000034805"/>
    </source>
</evidence>
<dbReference type="EMBL" id="JARO02010044">
    <property type="protein sequence ID" value="KPP61025.1"/>
    <property type="molecule type" value="Genomic_DNA"/>
</dbReference>
<sequence>MTLCRRHSATHTPAEWEVRGHGGVPVAQGARVSELAGARCRAAHGARAVPWHSATRGTPLLATLFRDTAFCLWVKLKVQYKQYRLLQAKHEEGSGGRSRYRCRALPSRPGSPHSRQKGDPHTCWGRSPKFASPRISGPPGTPPGSTDLRRGEPPGPNCFLGGKDPKEELGCRVSRGPQVNRQGSKGTMREWERRRGWNVGQSLFETLALSPGLRCPKALCALDLFPSLIVSSEDR</sequence>
<evidence type="ECO:0000313" key="2">
    <source>
        <dbReference type="EMBL" id="KPP61025.1"/>
    </source>
</evidence>
<proteinExistence type="predicted"/>
<organism evidence="2 3">
    <name type="scientific">Scleropages formosus</name>
    <name type="common">Asian bonytongue</name>
    <name type="synonym">Osteoglossum formosum</name>
    <dbReference type="NCBI Taxonomy" id="113540"/>
    <lineage>
        <taxon>Eukaryota</taxon>
        <taxon>Metazoa</taxon>
        <taxon>Chordata</taxon>
        <taxon>Craniata</taxon>
        <taxon>Vertebrata</taxon>
        <taxon>Euteleostomi</taxon>
        <taxon>Actinopterygii</taxon>
        <taxon>Neopterygii</taxon>
        <taxon>Teleostei</taxon>
        <taxon>Osteoglossocephala</taxon>
        <taxon>Osteoglossomorpha</taxon>
        <taxon>Osteoglossiformes</taxon>
        <taxon>Osteoglossidae</taxon>
        <taxon>Scleropages</taxon>
    </lineage>
</organism>
<reference evidence="2 3" key="1">
    <citation type="submission" date="2015-08" db="EMBL/GenBank/DDBJ databases">
        <title>The genome of the Asian arowana (Scleropages formosus).</title>
        <authorList>
            <person name="Tan M.H."/>
            <person name="Gan H.M."/>
            <person name="Croft L.J."/>
            <person name="Austin C.M."/>
        </authorList>
    </citation>
    <scope>NUCLEOTIDE SEQUENCE [LARGE SCALE GENOMIC DNA]</scope>
    <source>
        <strain evidence="2">Aro1</strain>
    </source>
</reference>
<evidence type="ECO:0000256" key="1">
    <source>
        <dbReference type="SAM" id="MobiDB-lite"/>
    </source>
</evidence>
<name>A0A0N8JWI4_SCLFO</name>